<keyword evidence="1" id="KW-0472">Membrane</keyword>
<keyword evidence="1" id="KW-0812">Transmembrane</keyword>
<feature type="transmembrane region" description="Helical" evidence="1">
    <location>
        <begin position="114"/>
        <end position="135"/>
    </location>
</feature>
<feature type="domain" description="DUF1206" evidence="2">
    <location>
        <begin position="2"/>
        <end position="55"/>
    </location>
</feature>
<sequence length="233" mass="24053">MIGILAVQISFGQPAEDADDSGAISTIAAQPFGTVVLSLMLVGFVALALLQLLEVLLGMGSPGARVVAAARTVLYGILVATIATLLFAGDDGDSGNEQARDLTAWAMGLPGGRFLVAVAGLVVLGVGLHSAYLGLTRRFLADLRTHQLSGPARTTVAALGAIGYPARGVIMIFAGLFLGQAAVEYDPDEAKGVDATLRSFAETGAGPWLLTVVAVGLLVFAAYCCFDARYRRL</sequence>
<feature type="transmembrane region" description="Helical" evidence="1">
    <location>
        <begin position="208"/>
        <end position="226"/>
    </location>
</feature>
<evidence type="ECO:0000313" key="3">
    <source>
        <dbReference type="EMBL" id="QSB13014.1"/>
    </source>
</evidence>
<gene>
    <name evidence="3" type="ORF">JQS43_15280</name>
</gene>
<organism evidence="3 4">
    <name type="scientific">Natronosporangium hydrolyticum</name>
    <dbReference type="NCBI Taxonomy" id="2811111"/>
    <lineage>
        <taxon>Bacteria</taxon>
        <taxon>Bacillati</taxon>
        <taxon>Actinomycetota</taxon>
        <taxon>Actinomycetes</taxon>
        <taxon>Micromonosporales</taxon>
        <taxon>Micromonosporaceae</taxon>
        <taxon>Natronosporangium</taxon>
    </lineage>
</organism>
<feature type="domain" description="DUF1206" evidence="2">
    <location>
        <begin position="162"/>
        <end position="231"/>
    </location>
</feature>
<dbReference type="InterPro" id="IPR009597">
    <property type="entry name" value="DUF1206"/>
</dbReference>
<keyword evidence="1" id="KW-1133">Transmembrane helix</keyword>
<feature type="transmembrane region" description="Helical" evidence="1">
    <location>
        <begin position="156"/>
        <end position="178"/>
    </location>
</feature>
<dbReference type="KEGG" id="nhy:JQS43_15280"/>
<dbReference type="Pfam" id="PF06724">
    <property type="entry name" value="DUF1206"/>
    <property type="match status" value="3"/>
</dbReference>
<evidence type="ECO:0000313" key="4">
    <source>
        <dbReference type="Proteomes" id="UP000662857"/>
    </source>
</evidence>
<dbReference type="AlphaFoldDB" id="A0A895Y5N3"/>
<evidence type="ECO:0000259" key="2">
    <source>
        <dbReference type="Pfam" id="PF06724"/>
    </source>
</evidence>
<keyword evidence="4" id="KW-1185">Reference proteome</keyword>
<feature type="transmembrane region" description="Helical" evidence="1">
    <location>
        <begin position="69"/>
        <end position="88"/>
    </location>
</feature>
<name>A0A895Y5N3_9ACTN</name>
<protein>
    <submittedName>
        <fullName evidence="3">DUF1206 domain-containing protein</fullName>
    </submittedName>
</protein>
<accession>A0A895Y5N3</accession>
<feature type="transmembrane region" description="Helical" evidence="1">
    <location>
        <begin position="35"/>
        <end position="57"/>
    </location>
</feature>
<dbReference type="Proteomes" id="UP000662857">
    <property type="component" value="Chromosome"/>
</dbReference>
<feature type="domain" description="DUF1206" evidence="2">
    <location>
        <begin position="68"/>
        <end position="137"/>
    </location>
</feature>
<reference evidence="3" key="1">
    <citation type="submission" date="2021-02" db="EMBL/GenBank/DDBJ databases">
        <title>Natrosporangium hydrolyticum gen. nov., sp. nov, a haloalkaliphilic actinobacterium from a soda solonchak soil.</title>
        <authorList>
            <person name="Sorokin D.Y."/>
            <person name="Khijniak T.V."/>
            <person name="Zakharycheva A.P."/>
            <person name="Boueva O.V."/>
            <person name="Ariskina E.V."/>
            <person name="Hahnke R.L."/>
            <person name="Bunk B."/>
            <person name="Sproer C."/>
            <person name="Schumann P."/>
            <person name="Evtushenko L.I."/>
            <person name="Kublanov I.V."/>
        </authorList>
    </citation>
    <scope>NUCLEOTIDE SEQUENCE</scope>
    <source>
        <strain evidence="3">DSM 106523</strain>
    </source>
</reference>
<evidence type="ECO:0000256" key="1">
    <source>
        <dbReference type="SAM" id="Phobius"/>
    </source>
</evidence>
<dbReference type="EMBL" id="CP070499">
    <property type="protein sequence ID" value="QSB13014.1"/>
    <property type="molecule type" value="Genomic_DNA"/>
</dbReference>
<proteinExistence type="predicted"/>